<proteinExistence type="inferred from homology"/>
<keyword evidence="3" id="KW-1185">Reference proteome</keyword>
<dbReference type="InterPro" id="IPR007607">
    <property type="entry name" value="BacA/B"/>
</dbReference>
<evidence type="ECO:0000313" key="3">
    <source>
        <dbReference type="Proteomes" id="UP000054172"/>
    </source>
</evidence>
<gene>
    <name evidence="2" type="ORF">AL399_08480</name>
</gene>
<evidence type="ECO:0000256" key="1">
    <source>
        <dbReference type="ARBA" id="ARBA00044755"/>
    </source>
</evidence>
<dbReference type="AlphaFoldDB" id="A0A0Q4B7M9"/>
<organism evidence="2 3">
    <name type="scientific">Candidatus [Bacteroides] periocalifornicus</name>
    <dbReference type="NCBI Taxonomy" id="1702214"/>
    <lineage>
        <taxon>Bacteria</taxon>
        <taxon>Pseudomonadati</taxon>
        <taxon>Bacteroidota</taxon>
    </lineage>
</organism>
<name>A0A0Q4B7M9_9BACT</name>
<dbReference type="Proteomes" id="UP000054172">
    <property type="component" value="Unassembled WGS sequence"/>
</dbReference>
<dbReference type="Pfam" id="PF04519">
    <property type="entry name" value="Bactofilin"/>
    <property type="match status" value="1"/>
</dbReference>
<evidence type="ECO:0008006" key="4">
    <source>
        <dbReference type="Google" id="ProtNLM"/>
    </source>
</evidence>
<accession>A0A0Q4B7M9</accession>
<reference evidence="2" key="1">
    <citation type="submission" date="2015-08" db="EMBL/GenBank/DDBJ databases">
        <title>Candidatus Bacteriodes Periocalifornicus.</title>
        <authorList>
            <person name="McLean J.S."/>
            <person name="Kelley S."/>
        </authorList>
    </citation>
    <scope>NUCLEOTIDE SEQUENCE [LARGE SCALE GENOMIC DNA]</scope>
    <source>
        <strain evidence="2">12B</strain>
    </source>
</reference>
<dbReference type="PATRIC" id="fig|1702214.3.peg.1798"/>
<evidence type="ECO:0000313" key="2">
    <source>
        <dbReference type="EMBL" id="KQM08241.1"/>
    </source>
</evidence>
<dbReference type="PANTHER" id="PTHR35024:SF4">
    <property type="entry name" value="POLYMER-FORMING CYTOSKELETAL PROTEIN"/>
    <property type="match status" value="1"/>
</dbReference>
<comment type="similarity">
    <text evidence="1">Belongs to the bactofilin family.</text>
</comment>
<dbReference type="EMBL" id="LIIK01000053">
    <property type="protein sequence ID" value="KQM08241.1"/>
    <property type="molecule type" value="Genomic_DNA"/>
</dbReference>
<dbReference type="PANTHER" id="PTHR35024">
    <property type="entry name" value="HYPOTHETICAL CYTOSOLIC PROTEIN"/>
    <property type="match status" value="1"/>
</dbReference>
<sequence>MVMSKGNEIQIAANNVSLIAAGTEIQGEISCAGDLRVDGKVNGTLNARGKVVIGEAGRVEGEVNCRNCDISGYLKGRIGVQELLALKSTAKLNGDISTKRLSIEPGGIFSGNCAMGEEAHTPQQPATPAK</sequence>
<dbReference type="STRING" id="1702214.AL399_08480"/>
<protein>
    <recommendedName>
        <fullName evidence="4">Cell shape determination protein CcmA</fullName>
    </recommendedName>
</protein>
<comment type="caution">
    <text evidence="2">The sequence shown here is derived from an EMBL/GenBank/DDBJ whole genome shotgun (WGS) entry which is preliminary data.</text>
</comment>